<gene>
    <name evidence="1" type="ORF">NDU88_001489</name>
</gene>
<sequence length="95" mass="11060">MLNVRFLVNVTEAEHHDASVSKETETLARSSREVLRTLRNTVDFGGRAHFVYKSINFIMGHSSFLRFPVAALQIRFYTFFRVVDGLLELQFFNVF</sequence>
<name>A0AAV7SCE9_PLEWA</name>
<evidence type="ECO:0000313" key="2">
    <source>
        <dbReference type="Proteomes" id="UP001066276"/>
    </source>
</evidence>
<reference evidence="1" key="1">
    <citation type="journal article" date="2022" name="bioRxiv">
        <title>Sequencing and chromosome-scale assembly of the giantPleurodeles waltlgenome.</title>
        <authorList>
            <person name="Brown T."/>
            <person name="Elewa A."/>
            <person name="Iarovenko S."/>
            <person name="Subramanian E."/>
            <person name="Araus A.J."/>
            <person name="Petzold A."/>
            <person name="Susuki M."/>
            <person name="Suzuki K.-i.T."/>
            <person name="Hayashi T."/>
            <person name="Toyoda A."/>
            <person name="Oliveira C."/>
            <person name="Osipova E."/>
            <person name="Leigh N.D."/>
            <person name="Simon A."/>
            <person name="Yun M.H."/>
        </authorList>
    </citation>
    <scope>NUCLEOTIDE SEQUENCE</scope>
    <source>
        <strain evidence="1">20211129_DDA</strain>
        <tissue evidence="1">Liver</tissue>
    </source>
</reference>
<dbReference type="AlphaFoldDB" id="A0AAV7SCE9"/>
<accession>A0AAV7SCE9</accession>
<dbReference type="EMBL" id="JANPWB010000008">
    <property type="protein sequence ID" value="KAJ1161000.1"/>
    <property type="molecule type" value="Genomic_DNA"/>
</dbReference>
<proteinExistence type="predicted"/>
<dbReference type="Proteomes" id="UP001066276">
    <property type="component" value="Chromosome 4_2"/>
</dbReference>
<organism evidence="1 2">
    <name type="scientific">Pleurodeles waltl</name>
    <name type="common">Iberian ribbed newt</name>
    <dbReference type="NCBI Taxonomy" id="8319"/>
    <lineage>
        <taxon>Eukaryota</taxon>
        <taxon>Metazoa</taxon>
        <taxon>Chordata</taxon>
        <taxon>Craniata</taxon>
        <taxon>Vertebrata</taxon>
        <taxon>Euteleostomi</taxon>
        <taxon>Amphibia</taxon>
        <taxon>Batrachia</taxon>
        <taxon>Caudata</taxon>
        <taxon>Salamandroidea</taxon>
        <taxon>Salamandridae</taxon>
        <taxon>Pleurodelinae</taxon>
        <taxon>Pleurodeles</taxon>
    </lineage>
</organism>
<comment type="caution">
    <text evidence="1">The sequence shown here is derived from an EMBL/GenBank/DDBJ whole genome shotgun (WGS) entry which is preliminary data.</text>
</comment>
<evidence type="ECO:0000313" key="1">
    <source>
        <dbReference type="EMBL" id="KAJ1161000.1"/>
    </source>
</evidence>
<protein>
    <submittedName>
        <fullName evidence="1">Uncharacterized protein</fullName>
    </submittedName>
</protein>
<keyword evidence="2" id="KW-1185">Reference proteome</keyword>